<dbReference type="Pfam" id="PF13176">
    <property type="entry name" value="TPR_7"/>
    <property type="match status" value="2"/>
</dbReference>
<feature type="repeat" description="TPR" evidence="3">
    <location>
        <begin position="1149"/>
        <end position="1182"/>
    </location>
</feature>
<dbReference type="InterPro" id="IPR019734">
    <property type="entry name" value="TPR_rpt"/>
</dbReference>
<evidence type="ECO:0000256" key="4">
    <source>
        <dbReference type="SAM" id="MobiDB-lite"/>
    </source>
</evidence>
<evidence type="ECO:0008006" key="7">
    <source>
        <dbReference type="Google" id="ProtNLM"/>
    </source>
</evidence>
<dbReference type="Pfam" id="PF18833">
    <property type="entry name" value="TPR_22"/>
    <property type="match status" value="1"/>
</dbReference>
<dbReference type="PROSITE" id="PS50005">
    <property type="entry name" value="TPR"/>
    <property type="match status" value="4"/>
</dbReference>
<evidence type="ECO:0000313" key="5">
    <source>
        <dbReference type="EMBL" id="KAH6891066.1"/>
    </source>
</evidence>
<dbReference type="Pfam" id="PF14559">
    <property type="entry name" value="TPR_19"/>
    <property type="match status" value="1"/>
</dbReference>
<feature type="repeat" description="TPR" evidence="3">
    <location>
        <begin position="456"/>
        <end position="489"/>
    </location>
</feature>
<keyword evidence="2 3" id="KW-0802">TPR repeat</keyword>
<dbReference type="EMBL" id="JAGPYM010000008">
    <property type="protein sequence ID" value="KAH6891066.1"/>
    <property type="molecule type" value="Genomic_DNA"/>
</dbReference>
<dbReference type="Gene3D" id="1.25.40.10">
    <property type="entry name" value="Tetratricopeptide repeat domain"/>
    <property type="match status" value="5"/>
</dbReference>
<evidence type="ECO:0000256" key="1">
    <source>
        <dbReference type="ARBA" id="ARBA00022737"/>
    </source>
</evidence>
<feature type="repeat" description="TPR" evidence="3">
    <location>
        <begin position="988"/>
        <end position="1021"/>
    </location>
</feature>
<dbReference type="OrthoDB" id="421075at2759"/>
<gene>
    <name evidence="5" type="ORF">B0T10DRAFT_301673</name>
</gene>
<reference evidence="5 6" key="1">
    <citation type="journal article" date="2021" name="Nat. Commun.">
        <title>Genetic determinants of endophytism in the Arabidopsis root mycobiome.</title>
        <authorList>
            <person name="Mesny F."/>
            <person name="Miyauchi S."/>
            <person name="Thiergart T."/>
            <person name="Pickel B."/>
            <person name="Atanasova L."/>
            <person name="Karlsson M."/>
            <person name="Huettel B."/>
            <person name="Barry K.W."/>
            <person name="Haridas S."/>
            <person name="Chen C."/>
            <person name="Bauer D."/>
            <person name="Andreopoulos W."/>
            <person name="Pangilinan J."/>
            <person name="LaButti K."/>
            <person name="Riley R."/>
            <person name="Lipzen A."/>
            <person name="Clum A."/>
            <person name="Drula E."/>
            <person name="Henrissat B."/>
            <person name="Kohler A."/>
            <person name="Grigoriev I.V."/>
            <person name="Martin F.M."/>
            <person name="Hacquard S."/>
        </authorList>
    </citation>
    <scope>NUCLEOTIDE SEQUENCE [LARGE SCALE GENOMIC DNA]</scope>
    <source>
        <strain evidence="5 6">MPI-CAGE-CH-0241</strain>
    </source>
</reference>
<evidence type="ECO:0000256" key="3">
    <source>
        <dbReference type="PROSITE-ProRule" id="PRU00339"/>
    </source>
</evidence>
<dbReference type="SUPFAM" id="SSF48452">
    <property type="entry name" value="TPR-like"/>
    <property type="match status" value="4"/>
</dbReference>
<dbReference type="InterPro" id="IPR011990">
    <property type="entry name" value="TPR-like_helical_dom_sf"/>
</dbReference>
<dbReference type="PANTHER" id="PTHR15704:SF7">
    <property type="entry name" value="SUPERKILLER COMPLEX PROTEIN 3"/>
    <property type="match status" value="1"/>
</dbReference>
<dbReference type="PANTHER" id="PTHR15704">
    <property type="entry name" value="SUPERKILLER 3 PROTEIN-RELATED"/>
    <property type="match status" value="1"/>
</dbReference>
<evidence type="ECO:0000256" key="2">
    <source>
        <dbReference type="ARBA" id="ARBA00022803"/>
    </source>
</evidence>
<keyword evidence="1" id="KW-0677">Repeat</keyword>
<dbReference type="SMART" id="SM00028">
    <property type="entry name" value="TPR"/>
    <property type="match status" value="12"/>
</dbReference>
<dbReference type="GO" id="GO:0006401">
    <property type="term" value="P:RNA catabolic process"/>
    <property type="evidence" value="ECO:0007669"/>
    <property type="project" value="InterPro"/>
</dbReference>
<dbReference type="InterPro" id="IPR039226">
    <property type="entry name" value="Ski3/TTC37"/>
</dbReference>
<sequence length="1420" mass="158055">MSSKAALKAINEAIRQQKFDDAVTKAQEFLEKEPKNYQGHIFLAFALDKKGKLDEAEAMYLAATAIRPKETQAWQGLIKLYEKQGNKKLNGYQNAVVNLAPMYQAADDMYKCQDVVDKFVDFARVQGDQLQYADALWIQLPESPIYAILEGRFPHPSKTYESIAHIIEGFEKKRINALIGERRTRLGAKLTEVTIEVKREVYKQSKLEHIYRQLINWTADDDLRRTYEEKLIQLCYERLLVAPAGDEKAQERAKVLDLANGMVAINHPHKLAWDIAIEWQDHKEVREWDPAVLRNYCLHFPDSDLYKVITSFLTSSISPFPAQKPEEKAPAETTGTDESEDDDDGGVPTLVVPLTDEDRLVMMMEGIATADSVLAYRLVGQFFLHLGEYESTVELMRKASSLVAKERKKTGLSYINTEDAYYLSLGTALVYYQSPRHHQEAKNLFDKVLDRDTTSTSALIGVGLIYEEEEEYDQAIDFLTRALERDATNVKVKSEAAWVKALKGDWATAKEELLECLEPLEKQGAPSKELLGETQHRVGVCIWNIDTSRAARKQRKGECAYAYWLSALNNSINFAPAYSSLGVYYADYAKDKKRSRRCFQKALELSPSEVVAAERLARSFADDGDWDRVELVSRRIVDSGKVKPPPGSKRKGISWPFAALGVAELNKQDFHKAIVSFQAALRISPEDYHSWVGLGESYHNSGRHIAATKAILNAQKLEDNAETDISGDTWFTKYMLANIRRELGEYDESISLYKAVLETHSDEEGVTIALMQTMVDSALTSIEKGLFGKSIQLATDTIEFATKASGSVLETFNFWKTVADACSVFSSVQSRTADFPTKSIRTLLENSSQEAYEILAKIDNVGTDVVFAKGLYADDEQPGVDLTRCIHATILSYKQAIHISAQDRHAQAVAYYNLGWAEYRAHVCLPSDLRKKSSRYIKAAVRAFKRAIELEAGNSEFWNSLGVVTSEINPSVSQHAFSRSLYLNERSPAAWTNLGTLALLSGDMQLANEAYTRAQSNDPDYAHAWLGQGFIALLHGDVKEARGLFNHAMEISDSSSAPTRVHYSTSMFDHIIQVPSNTLTVASIVQPLFALNQLQSLRPEDLAFGHLSTLYQERTHESSRAVETLEKISTFLEGDYERTESSDSLAKFALAKTDLARAYLAAGSYDKAVECAELALGLTSEEAENELTGEQRKKGRLSAHLTSGLALYFDNQFEDAIKSFDEALTESDGNPDAVCLLAQVLWAEGSEASKDRAREALFGVISEHPDHVQSVLLLGVIALLDNDEDSLEAVLEELQGLRTSDKVTATEQGHISEVLRGIATLGEGRTDEDVKTQVQTDIMLYPNLPHGWSALAETSGDEYAAQMALKVAARGIPPRGLLEAQHLAKAYAGTERAGDAQRAAFLAPWEQCGWSALDVATVGI</sequence>
<dbReference type="GO" id="GO:0055087">
    <property type="term" value="C:Ski complex"/>
    <property type="evidence" value="ECO:0007669"/>
    <property type="project" value="InterPro"/>
</dbReference>
<proteinExistence type="predicted"/>
<dbReference type="Pfam" id="PF13432">
    <property type="entry name" value="TPR_16"/>
    <property type="match status" value="2"/>
</dbReference>
<keyword evidence="6" id="KW-1185">Reference proteome</keyword>
<dbReference type="Proteomes" id="UP000777438">
    <property type="component" value="Unassembled WGS sequence"/>
</dbReference>
<feature type="repeat" description="TPR" evidence="3">
    <location>
        <begin position="654"/>
        <end position="687"/>
    </location>
</feature>
<feature type="compositionally biased region" description="Acidic residues" evidence="4">
    <location>
        <begin position="335"/>
        <end position="345"/>
    </location>
</feature>
<comment type="caution">
    <text evidence="5">The sequence shown here is derived from an EMBL/GenBank/DDBJ whole genome shotgun (WGS) entry which is preliminary data.</text>
</comment>
<name>A0A9P8W9K8_9HYPO</name>
<dbReference type="InterPro" id="IPR040962">
    <property type="entry name" value="TPR_22"/>
</dbReference>
<organism evidence="5 6">
    <name type="scientific">Thelonectria olida</name>
    <dbReference type="NCBI Taxonomy" id="1576542"/>
    <lineage>
        <taxon>Eukaryota</taxon>
        <taxon>Fungi</taxon>
        <taxon>Dikarya</taxon>
        <taxon>Ascomycota</taxon>
        <taxon>Pezizomycotina</taxon>
        <taxon>Sordariomycetes</taxon>
        <taxon>Hypocreomycetidae</taxon>
        <taxon>Hypocreales</taxon>
        <taxon>Nectriaceae</taxon>
        <taxon>Thelonectria</taxon>
    </lineage>
</organism>
<accession>A0A9P8W9K8</accession>
<protein>
    <recommendedName>
        <fullName evidence="7">Superkiller protein 3</fullName>
    </recommendedName>
</protein>
<evidence type="ECO:0000313" key="6">
    <source>
        <dbReference type="Proteomes" id="UP000777438"/>
    </source>
</evidence>
<feature type="region of interest" description="Disordered" evidence="4">
    <location>
        <begin position="320"/>
        <end position="348"/>
    </location>
</feature>